<feature type="region of interest" description="Disordered" evidence="1">
    <location>
        <begin position="251"/>
        <end position="274"/>
    </location>
</feature>
<evidence type="ECO:0000259" key="3">
    <source>
        <dbReference type="Pfam" id="PF17246"/>
    </source>
</evidence>
<proteinExistence type="predicted"/>
<evidence type="ECO:0000313" key="5">
    <source>
        <dbReference type="Proteomes" id="UP000007797"/>
    </source>
</evidence>
<dbReference type="RefSeq" id="XP_004358218.1">
    <property type="nucleotide sequence ID" value="XM_004358161.1"/>
</dbReference>
<dbReference type="Proteomes" id="UP000007797">
    <property type="component" value="Unassembled WGS sequence"/>
</dbReference>
<dbReference type="OMA" id="RIDSCIN"/>
<evidence type="ECO:0000259" key="2">
    <source>
        <dbReference type="Pfam" id="PF17244"/>
    </source>
</evidence>
<dbReference type="InterPro" id="IPR035203">
    <property type="entry name" value="Cdc24_OB3"/>
</dbReference>
<dbReference type="InterPro" id="IPR035201">
    <property type="entry name" value="Cdc24_OB1"/>
</dbReference>
<dbReference type="Pfam" id="PF17246">
    <property type="entry name" value="CDC24_OB1"/>
    <property type="match status" value="1"/>
</dbReference>
<organism evidence="4 5">
    <name type="scientific">Cavenderia fasciculata</name>
    <name type="common">Slime mold</name>
    <name type="synonym">Dictyostelium fasciculatum</name>
    <dbReference type="NCBI Taxonomy" id="261658"/>
    <lineage>
        <taxon>Eukaryota</taxon>
        <taxon>Amoebozoa</taxon>
        <taxon>Evosea</taxon>
        <taxon>Eumycetozoa</taxon>
        <taxon>Dictyostelia</taxon>
        <taxon>Acytosteliales</taxon>
        <taxon>Cavenderiaceae</taxon>
        <taxon>Cavenderia</taxon>
    </lineage>
</organism>
<feature type="compositionally biased region" description="Low complexity" evidence="1">
    <location>
        <begin position="262"/>
        <end position="274"/>
    </location>
</feature>
<evidence type="ECO:0000256" key="1">
    <source>
        <dbReference type="SAM" id="MobiDB-lite"/>
    </source>
</evidence>
<dbReference type="GeneID" id="14872430"/>
<gene>
    <name evidence="4" type="ORF">DFA_06975</name>
</gene>
<dbReference type="Pfam" id="PF17244">
    <property type="entry name" value="CDC24_OB3"/>
    <property type="match status" value="1"/>
</dbReference>
<evidence type="ECO:0000313" key="4">
    <source>
        <dbReference type="EMBL" id="EGG19872.1"/>
    </source>
</evidence>
<reference evidence="5" key="1">
    <citation type="journal article" date="2011" name="Genome Res.">
        <title>Phylogeny-wide analysis of social amoeba genomes highlights ancient origins for complex intercellular communication.</title>
        <authorList>
            <person name="Heidel A.J."/>
            <person name="Lawal H.M."/>
            <person name="Felder M."/>
            <person name="Schilde C."/>
            <person name="Helps N.R."/>
            <person name="Tunggal B."/>
            <person name="Rivero F."/>
            <person name="John U."/>
            <person name="Schleicher M."/>
            <person name="Eichinger L."/>
            <person name="Platzer M."/>
            <person name="Noegel A.A."/>
            <person name="Schaap P."/>
            <person name="Gloeckner G."/>
        </authorList>
    </citation>
    <scope>NUCLEOTIDE SEQUENCE [LARGE SCALE GENOMIC DNA]</scope>
    <source>
        <strain evidence="5">SH3</strain>
    </source>
</reference>
<dbReference type="PANTHER" id="PTHR36033:SF1">
    <property type="entry name" value="NUCLEIC ACID-BINDING PROTEINS SUPERFAMILY"/>
    <property type="match status" value="1"/>
</dbReference>
<keyword evidence="5" id="KW-1185">Reference proteome</keyword>
<dbReference type="KEGG" id="dfa:DFA_06975"/>
<feature type="domain" description="Cell division control protein 24 OB" evidence="3">
    <location>
        <begin position="4"/>
        <end position="120"/>
    </location>
</feature>
<name>F4PX69_CACFS</name>
<dbReference type="EMBL" id="GL883013">
    <property type="protein sequence ID" value="EGG19872.1"/>
    <property type="molecule type" value="Genomic_DNA"/>
</dbReference>
<dbReference type="OrthoDB" id="10632617at2759"/>
<feature type="domain" description="Cell division control protein 24 OB" evidence="2">
    <location>
        <begin position="435"/>
        <end position="668"/>
    </location>
</feature>
<accession>F4PX69</accession>
<dbReference type="PANTHER" id="PTHR36033">
    <property type="entry name" value="NUCLEIC ACID-BINDING PROTEINS SUPERFAMILY"/>
    <property type="match status" value="1"/>
</dbReference>
<sequence>MVDIDNRIQQLQKLLLQDERSEDSINNDDSSSNRMITWSWVAKQLVKVLLNHSEGITFSIIVSELKRIKETESKDLISKQLKEQFVSRDNLPSTGSYFQRNDIPFDIIIDSIVISTSELSLKPQQQKNNSNDTDNSQSQYILILSNHKDTKKTIPVYLHPKYNYYYQTLIKDGTRIKLTGIKVHFPTNPQDKLFGKLVILSPENMCIVYDDQEQDLPIKVMCSDNYYNVDRYRDPDPLKSKHLEEDTNMMLDNNHSHQNDHTSTTTTTTTTTTMTTTNPSYSSLFILKVDSIDENAVKVTTESKWNNLVPYDRQSIDPFLLKQSVYLSDPNSVQFSQLGSNQSRQPLCIQLVFWDSLCQTTKLINPKDILILQNLFFNQQKSDLNRMVFEFTLESTIIIIPNLSKENLNNNRYFSKIEQSNLDMIYYSKQLKLFDLVIGMVNITLVARIVHVGKNTNMRIPIILMDDTEVPVLLLLIDEMVGLIQNLRIGQLCYFENLYLLEIDGKKRLCTHPNSFIQPLSSMQGVINSYFLHGPPLQSSEQLETRTNTIVKASITECILYDELPLYAYHKPCKRLLANSKVAPGQLECAHCQSIVQPIETEKLFHLSFQLELVLDKDRDRDRDGKKEVCSIVASASHPILNRQILQIDEESFSKLSPTSKSQCLNKILNTFYLFSISTVKIDGISQSI</sequence>
<protein>
    <submittedName>
        <fullName evidence="4">Uncharacterized protein</fullName>
    </submittedName>
</protein>
<dbReference type="AlphaFoldDB" id="F4PX69"/>